<evidence type="ECO:0000313" key="1">
    <source>
        <dbReference type="EMBL" id="JAE01721.1"/>
    </source>
</evidence>
<protein>
    <submittedName>
        <fullName evidence="1">ADP,ATP carrier protein, putative</fullName>
    </submittedName>
</protein>
<reference evidence="1" key="2">
    <citation type="journal article" date="2015" name="Data Brief">
        <title>Shoot transcriptome of the giant reed, Arundo donax.</title>
        <authorList>
            <person name="Barrero R.A."/>
            <person name="Guerrero F.D."/>
            <person name="Moolhuijzen P."/>
            <person name="Goolsby J.A."/>
            <person name="Tidwell J."/>
            <person name="Bellgard S.E."/>
            <person name="Bellgard M.I."/>
        </authorList>
    </citation>
    <scope>NUCLEOTIDE SEQUENCE</scope>
    <source>
        <tissue evidence="1">Shoot tissue taken approximately 20 cm above the soil surface</tissue>
    </source>
</reference>
<proteinExistence type="predicted"/>
<name>A0A0A9EV29_ARUDO</name>
<organism evidence="1">
    <name type="scientific">Arundo donax</name>
    <name type="common">Giant reed</name>
    <name type="synonym">Donax arundinaceus</name>
    <dbReference type="NCBI Taxonomy" id="35708"/>
    <lineage>
        <taxon>Eukaryota</taxon>
        <taxon>Viridiplantae</taxon>
        <taxon>Streptophyta</taxon>
        <taxon>Embryophyta</taxon>
        <taxon>Tracheophyta</taxon>
        <taxon>Spermatophyta</taxon>
        <taxon>Magnoliopsida</taxon>
        <taxon>Liliopsida</taxon>
        <taxon>Poales</taxon>
        <taxon>Poaceae</taxon>
        <taxon>PACMAD clade</taxon>
        <taxon>Arundinoideae</taxon>
        <taxon>Arundineae</taxon>
        <taxon>Arundo</taxon>
    </lineage>
</organism>
<dbReference type="EMBL" id="GBRH01196175">
    <property type="protein sequence ID" value="JAE01721.1"/>
    <property type="molecule type" value="Transcribed_RNA"/>
</dbReference>
<reference evidence="1" key="1">
    <citation type="submission" date="2014-09" db="EMBL/GenBank/DDBJ databases">
        <authorList>
            <person name="Magalhaes I.L.F."/>
            <person name="Oliveira U."/>
            <person name="Santos F.R."/>
            <person name="Vidigal T.H.D.A."/>
            <person name="Brescovit A.D."/>
            <person name="Santos A.J."/>
        </authorList>
    </citation>
    <scope>NUCLEOTIDE SEQUENCE</scope>
    <source>
        <tissue evidence="1">Shoot tissue taken approximately 20 cm above the soil surface</tissue>
    </source>
</reference>
<sequence>MTRVVHPAAAPAKKLVRAIDENLLSAEVPASFSMLLYRSLSEKLRATEG</sequence>
<accession>A0A0A9EV29</accession>
<dbReference type="AlphaFoldDB" id="A0A0A9EV29"/>